<dbReference type="PROSITE" id="PS51679">
    <property type="entry name" value="SAM_MT_C5"/>
    <property type="match status" value="1"/>
</dbReference>
<accession>A0ABN6MG90</accession>
<dbReference type="PANTHER" id="PTHR10629:SF52">
    <property type="entry name" value="DNA (CYTOSINE-5)-METHYLTRANSFERASE 1"/>
    <property type="match status" value="1"/>
</dbReference>
<dbReference type="Gene3D" id="3.90.120.10">
    <property type="entry name" value="DNA Methylase, subunit A, domain 2"/>
    <property type="match status" value="1"/>
</dbReference>
<comment type="similarity">
    <text evidence="5 6">Belongs to the class I-like SAM-binding methyltransferase superfamily. C5-methyltransferase family.</text>
</comment>
<feature type="active site" evidence="5">
    <location>
        <position position="82"/>
    </location>
</feature>
<proteinExistence type="inferred from homology"/>
<evidence type="ECO:0000313" key="9">
    <source>
        <dbReference type="Proteomes" id="UP001320544"/>
    </source>
</evidence>
<evidence type="ECO:0000256" key="4">
    <source>
        <dbReference type="ARBA" id="ARBA00022747"/>
    </source>
</evidence>
<keyword evidence="3 5" id="KW-0949">S-adenosyl-L-methionine</keyword>
<dbReference type="InterPro" id="IPR050390">
    <property type="entry name" value="C5-Methyltransferase"/>
</dbReference>
<evidence type="ECO:0000256" key="3">
    <source>
        <dbReference type="ARBA" id="ARBA00022691"/>
    </source>
</evidence>
<gene>
    <name evidence="8" type="primary">dcm</name>
    <name evidence="8" type="ORF">CE91St30_23550</name>
</gene>
<dbReference type="PRINTS" id="PR00105">
    <property type="entry name" value="C5METTRFRASE"/>
</dbReference>
<dbReference type="InterPro" id="IPR018117">
    <property type="entry name" value="C5_DNA_meth_AS"/>
</dbReference>
<reference evidence="8 9" key="1">
    <citation type="submission" date="2022-01" db="EMBL/GenBank/DDBJ databases">
        <title>Novel bile acid biosynthetic pathways are enriched in the microbiome of centenarians.</title>
        <authorList>
            <person name="Sato Y."/>
            <person name="Atarashi K."/>
            <person name="Plichta R.D."/>
            <person name="Arai Y."/>
            <person name="Sasajima S."/>
            <person name="Kearney M.S."/>
            <person name="Suda W."/>
            <person name="Takeshita K."/>
            <person name="Sasaki T."/>
            <person name="Okamoto S."/>
            <person name="Skelly N.A."/>
            <person name="Okamura Y."/>
            <person name="Vlamakis H."/>
            <person name="Li Y."/>
            <person name="Tanoue T."/>
            <person name="Takei H."/>
            <person name="Nittono H."/>
            <person name="Narushima S."/>
            <person name="Irie J."/>
            <person name="Itoh H."/>
            <person name="Moriya K."/>
            <person name="Sugiura Y."/>
            <person name="Suematsu M."/>
            <person name="Moritoki N."/>
            <person name="Shibata S."/>
            <person name="Littman R.D."/>
            <person name="Fischbach A.M."/>
            <person name="Uwamino Y."/>
            <person name="Inoue T."/>
            <person name="Honda A."/>
            <person name="Hattori M."/>
            <person name="Murai T."/>
            <person name="Xavier J.R."/>
            <person name="Hirose N."/>
            <person name="Honda K."/>
        </authorList>
    </citation>
    <scope>NUCLEOTIDE SEQUENCE [LARGE SCALE GENOMIC DNA]</scope>
    <source>
        <strain evidence="8 9">CE91-St30</strain>
    </source>
</reference>
<keyword evidence="9" id="KW-1185">Reference proteome</keyword>
<dbReference type="GO" id="GO:0008168">
    <property type="term" value="F:methyltransferase activity"/>
    <property type="evidence" value="ECO:0007669"/>
    <property type="project" value="UniProtKB-KW"/>
</dbReference>
<sequence>MSNSCERLNAISLFSGAGGLDIGFENTGFNIVFANEIDKNAAATWRANRPYGEVMHEGDLLDYIAAFSAYRGVDVVFGGPPCQGFSVAGKMNPDDPRSQLIWSFLKVVEEAQPRAFVIENVRALARLSRWREVRSGIVAYASDLGYDCDFEVYSAGDYGVPQNRERVVFFGIRKDCGRAKQFFSKMQQKKSKPKDLKEVLLSAGEYGTAENPQTCTSHVSLAKSPVLRKSPYAGMLVNGAGRPMNLAGAAHTLPASMGGNKTPIIDECALREDRENWFETYHRRLLAEETTPDVEVVPDTIRRLTVKEAALLQTFPANYVFSGPKTAQYKQIGNAVACNFAEAIGSSVAETLL</sequence>
<name>A0ABN6MG90_9ACTN</name>
<dbReference type="CDD" id="cd00315">
    <property type="entry name" value="Cyt_C5_DNA_methylase"/>
    <property type="match status" value="1"/>
</dbReference>
<dbReference type="InterPro" id="IPR001525">
    <property type="entry name" value="C5_MeTfrase"/>
</dbReference>
<comment type="catalytic activity">
    <reaction evidence="7">
        <text>a 2'-deoxycytidine in DNA + S-adenosyl-L-methionine = a 5-methyl-2'-deoxycytidine in DNA + S-adenosyl-L-homocysteine + H(+)</text>
        <dbReference type="Rhea" id="RHEA:13681"/>
        <dbReference type="Rhea" id="RHEA-COMP:11369"/>
        <dbReference type="Rhea" id="RHEA-COMP:11370"/>
        <dbReference type="ChEBI" id="CHEBI:15378"/>
        <dbReference type="ChEBI" id="CHEBI:57856"/>
        <dbReference type="ChEBI" id="CHEBI:59789"/>
        <dbReference type="ChEBI" id="CHEBI:85452"/>
        <dbReference type="ChEBI" id="CHEBI:85454"/>
        <dbReference type="EC" id="2.1.1.37"/>
    </reaction>
</comment>
<dbReference type="PROSITE" id="PS00094">
    <property type="entry name" value="C5_MTASE_1"/>
    <property type="match status" value="1"/>
</dbReference>
<evidence type="ECO:0000256" key="1">
    <source>
        <dbReference type="ARBA" id="ARBA00022603"/>
    </source>
</evidence>
<evidence type="ECO:0000256" key="2">
    <source>
        <dbReference type="ARBA" id="ARBA00022679"/>
    </source>
</evidence>
<dbReference type="RefSeq" id="WP_244386157.1">
    <property type="nucleotide sequence ID" value="NZ_AP025564.1"/>
</dbReference>
<keyword evidence="2 5" id="KW-0808">Transferase</keyword>
<dbReference type="Proteomes" id="UP001320544">
    <property type="component" value="Chromosome"/>
</dbReference>
<dbReference type="EMBL" id="AP025564">
    <property type="protein sequence ID" value="BDE97022.1"/>
    <property type="molecule type" value="Genomic_DNA"/>
</dbReference>
<dbReference type="GO" id="GO:0032259">
    <property type="term" value="P:methylation"/>
    <property type="evidence" value="ECO:0007669"/>
    <property type="project" value="UniProtKB-KW"/>
</dbReference>
<organism evidence="8 9">
    <name type="scientific">Raoultibacter timonensis</name>
    <dbReference type="NCBI Taxonomy" id="1907662"/>
    <lineage>
        <taxon>Bacteria</taxon>
        <taxon>Bacillati</taxon>
        <taxon>Actinomycetota</taxon>
        <taxon>Coriobacteriia</taxon>
        <taxon>Eggerthellales</taxon>
        <taxon>Eggerthellaceae</taxon>
        <taxon>Raoultibacter</taxon>
    </lineage>
</organism>
<dbReference type="SUPFAM" id="SSF53335">
    <property type="entry name" value="S-adenosyl-L-methionine-dependent methyltransferases"/>
    <property type="match status" value="1"/>
</dbReference>
<evidence type="ECO:0000256" key="5">
    <source>
        <dbReference type="PROSITE-ProRule" id="PRU01016"/>
    </source>
</evidence>
<dbReference type="EC" id="2.1.1.37" evidence="7"/>
<protein>
    <recommendedName>
        <fullName evidence="7">Cytosine-specific methyltransferase</fullName>
        <ecNumber evidence="7">2.1.1.37</ecNumber>
    </recommendedName>
</protein>
<dbReference type="NCBIfam" id="TIGR00675">
    <property type="entry name" value="dcm"/>
    <property type="match status" value="1"/>
</dbReference>
<dbReference type="Gene3D" id="3.40.50.150">
    <property type="entry name" value="Vaccinia Virus protein VP39"/>
    <property type="match status" value="1"/>
</dbReference>
<dbReference type="Pfam" id="PF00145">
    <property type="entry name" value="DNA_methylase"/>
    <property type="match status" value="1"/>
</dbReference>
<evidence type="ECO:0000313" key="8">
    <source>
        <dbReference type="EMBL" id="BDE97022.1"/>
    </source>
</evidence>
<dbReference type="InterPro" id="IPR029063">
    <property type="entry name" value="SAM-dependent_MTases_sf"/>
</dbReference>
<dbReference type="PANTHER" id="PTHR10629">
    <property type="entry name" value="CYTOSINE-SPECIFIC METHYLTRANSFERASE"/>
    <property type="match status" value="1"/>
</dbReference>
<keyword evidence="4" id="KW-0680">Restriction system</keyword>
<keyword evidence="1 5" id="KW-0489">Methyltransferase</keyword>
<evidence type="ECO:0000256" key="6">
    <source>
        <dbReference type="RuleBase" id="RU000416"/>
    </source>
</evidence>
<evidence type="ECO:0000256" key="7">
    <source>
        <dbReference type="RuleBase" id="RU000417"/>
    </source>
</evidence>